<protein>
    <recommendedName>
        <fullName evidence="2">Phosphotyrosine protein phosphatase I domain-containing protein</fullName>
    </recommendedName>
</protein>
<dbReference type="InterPro" id="IPR023485">
    <property type="entry name" value="Ptyr_pPase"/>
</dbReference>
<dbReference type="GO" id="GO:0046685">
    <property type="term" value="P:response to arsenic-containing substance"/>
    <property type="evidence" value="ECO:0007669"/>
    <property type="project" value="UniProtKB-KW"/>
</dbReference>
<keyword evidence="1" id="KW-0059">Arsenical resistance</keyword>
<dbReference type="Pfam" id="PF01451">
    <property type="entry name" value="LMWPc"/>
    <property type="match status" value="1"/>
</dbReference>
<evidence type="ECO:0000313" key="4">
    <source>
        <dbReference type="Proteomes" id="UP000075604"/>
    </source>
</evidence>
<sequence>MHPLAVRVMADIGIDISMQRSKPLDEFMEQRFDFVITVCDRARESCPTLPTHREQIHWSVKDPAEATGTEAEVRKAFERARDELQHRIRLWMLSHRISGR</sequence>
<evidence type="ECO:0000256" key="1">
    <source>
        <dbReference type="ARBA" id="ARBA00022849"/>
    </source>
</evidence>
<name>A0A150Q5G6_SORCE</name>
<proteinExistence type="predicted"/>
<dbReference type="InterPro" id="IPR036196">
    <property type="entry name" value="Ptyr_pPase_sf"/>
</dbReference>
<dbReference type="Proteomes" id="UP000075604">
    <property type="component" value="Unassembled WGS sequence"/>
</dbReference>
<dbReference type="SMART" id="SM00226">
    <property type="entry name" value="LMWPc"/>
    <property type="match status" value="1"/>
</dbReference>
<accession>A0A150Q5G6</accession>
<feature type="domain" description="Phosphotyrosine protein phosphatase I" evidence="2">
    <location>
        <begin position="1"/>
        <end position="94"/>
    </location>
</feature>
<dbReference type="CDD" id="cd16345">
    <property type="entry name" value="LMWP_ArsC"/>
    <property type="match status" value="1"/>
</dbReference>
<organism evidence="3 4">
    <name type="scientific">Sorangium cellulosum</name>
    <name type="common">Polyangium cellulosum</name>
    <dbReference type="NCBI Taxonomy" id="56"/>
    <lineage>
        <taxon>Bacteria</taxon>
        <taxon>Pseudomonadati</taxon>
        <taxon>Myxococcota</taxon>
        <taxon>Polyangia</taxon>
        <taxon>Polyangiales</taxon>
        <taxon>Polyangiaceae</taxon>
        <taxon>Sorangium</taxon>
    </lineage>
</organism>
<evidence type="ECO:0000259" key="2">
    <source>
        <dbReference type="SMART" id="SM00226"/>
    </source>
</evidence>
<dbReference type="Gene3D" id="3.40.50.2300">
    <property type="match status" value="1"/>
</dbReference>
<dbReference type="EMBL" id="JELX01000634">
    <property type="protein sequence ID" value="KYF63245.1"/>
    <property type="molecule type" value="Genomic_DNA"/>
</dbReference>
<dbReference type="AlphaFoldDB" id="A0A150Q5G6"/>
<dbReference type="PANTHER" id="PTHR43428">
    <property type="entry name" value="ARSENATE REDUCTASE"/>
    <property type="match status" value="1"/>
</dbReference>
<evidence type="ECO:0000313" key="3">
    <source>
        <dbReference type="EMBL" id="KYF63245.1"/>
    </source>
</evidence>
<dbReference type="PANTHER" id="PTHR43428:SF1">
    <property type="entry name" value="ARSENATE REDUCTASE"/>
    <property type="match status" value="1"/>
</dbReference>
<reference evidence="3 4" key="1">
    <citation type="submission" date="2014-02" db="EMBL/GenBank/DDBJ databases">
        <title>The small core and large imbalanced accessory genome model reveals a collaborative survival strategy of Sorangium cellulosum strains in nature.</title>
        <authorList>
            <person name="Han K."/>
            <person name="Peng R."/>
            <person name="Blom J."/>
            <person name="Li Y.-Z."/>
        </authorList>
    </citation>
    <scope>NUCLEOTIDE SEQUENCE [LARGE SCALE GENOMIC DNA]</scope>
    <source>
        <strain evidence="3 4">So0157-18</strain>
    </source>
</reference>
<comment type="caution">
    <text evidence="3">The sequence shown here is derived from an EMBL/GenBank/DDBJ whole genome shotgun (WGS) entry which is preliminary data.</text>
</comment>
<dbReference type="SUPFAM" id="SSF52788">
    <property type="entry name" value="Phosphotyrosine protein phosphatases I"/>
    <property type="match status" value="1"/>
</dbReference>
<gene>
    <name evidence="3" type="ORF">BE04_25370</name>
</gene>